<evidence type="ECO:0000259" key="5">
    <source>
        <dbReference type="PROSITE" id="PS50949"/>
    </source>
</evidence>
<protein>
    <submittedName>
        <fullName evidence="6">DNA-binding transcriptional regulator, GntR family</fullName>
    </submittedName>
</protein>
<dbReference type="SMART" id="SM00345">
    <property type="entry name" value="HTH_GNTR"/>
    <property type="match status" value="1"/>
</dbReference>
<dbReference type="AlphaFoldDB" id="A0A1I7KSQ0"/>
<dbReference type="InterPro" id="IPR036388">
    <property type="entry name" value="WH-like_DNA-bd_sf"/>
</dbReference>
<dbReference type="InterPro" id="IPR011711">
    <property type="entry name" value="GntR_C"/>
</dbReference>
<feature type="compositionally biased region" description="Basic and acidic residues" evidence="4">
    <location>
        <begin position="1"/>
        <end position="13"/>
    </location>
</feature>
<dbReference type="SUPFAM" id="SSF46785">
    <property type="entry name" value="Winged helix' DNA-binding domain"/>
    <property type="match status" value="1"/>
</dbReference>
<dbReference type="InterPro" id="IPR036390">
    <property type="entry name" value="WH_DNA-bd_sf"/>
</dbReference>
<dbReference type="GO" id="GO:0003677">
    <property type="term" value="F:DNA binding"/>
    <property type="evidence" value="ECO:0007669"/>
    <property type="project" value="UniProtKB-KW"/>
</dbReference>
<dbReference type="Gene3D" id="1.20.120.530">
    <property type="entry name" value="GntR ligand-binding domain-like"/>
    <property type="match status" value="1"/>
</dbReference>
<keyword evidence="7" id="KW-1185">Reference proteome</keyword>
<keyword evidence="1" id="KW-0805">Transcription regulation</keyword>
<dbReference type="SUPFAM" id="SSF48008">
    <property type="entry name" value="GntR ligand-binding domain-like"/>
    <property type="match status" value="1"/>
</dbReference>
<evidence type="ECO:0000313" key="7">
    <source>
        <dbReference type="Proteomes" id="UP000199391"/>
    </source>
</evidence>
<accession>A0A1I7KSQ0</accession>
<gene>
    <name evidence="6" type="ORF">SAMN05216552_101954</name>
</gene>
<organism evidence="6 7">
    <name type="scientific">Pseudoduganella namucuonensis</name>
    <dbReference type="NCBI Taxonomy" id="1035707"/>
    <lineage>
        <taxon>Bacteria</taxon>
        <taxon>Pseudomonadati</taxon>
        <taxon>Pseudomonadota</taxon>
        <taxon>Betaproteobacteria</taxon>
        <taxon>Burkholderiales</taxon>
        <taxon>Oxalobacteraceae</taxon>
        <taxon>Telluria group</taxon>
        <taxon>Pseudoduganella</taxon>
    </lineage>
</organism>
<reference evidence="7" key="1">
    <citation type="submission" date="2016-10" db="EMBL/GenBank/DDBJ databases">
        <authorList>
            <person name="Varghese N."/>
            <person name="Submissions S."/>
        </authorList>
    </citation>
    <scope>NUCLEOTIDE SEQUENCE [LARGE SCALE GENOMIC DNA]</scope>
    <source>
        <strain evidence="7">CGMCC 1.11014</strain>
    </source>
</reference>
<keyword evidence="2 6" id="KW-0238">DNA-binding</keyword>
<dbReference type="Pfam" id="PF00392">
    <property type="entry name" value="GntR"/>
    <property type="match status" value="1"/>
</dbReference>
<dbReference type="RefSeq" id="WP_093557247.1">
    <property type="nucleotide sequence ID" value="NZ_FPBO01000019.1"/>
</dbReference>
<name>A0A1I7KSQ0_9BURK</name>
<dbReference type="PROSITE" id="PS50949">
    <property type="entry name" value="HTH_GNTR"/>
    <property type="match status" value="1"/>
</dbReference>
<dbReference type="Gene3D" id="1.10.10.10">
    <property type="entry name" value="Winged helix-like DNA-binding domain superfamily/Winged helix DNA-binding domain"/>
    <property type="match status" value="1"/>
</dbReference>
<dbReference type="InterPro" id="IPR000524">
    <property type="entry name" value="Tscrpt_reg_HTH_GntR"/>
</dbReference>
<dbReference type="EMBL" id="FPBO01000019">
    <property type="protein sequence ID" value="SFV00471.1"/>
    <property type="molecule type" value="Genomic_DNA"/>
</dbReference>
<keyword evidence="3" id="KW-0804">Transcription</keyword>
<dbReference type="SMART" id="SM00895">
    <property type="entry name" value="FCD"/>
    <property type="match status" value="1"/>
</dbReference>
<evidence type="ECO:0000256" key="1">
    <source>
        <dbReference type="ARBA" id="ARBA00023015"/>
    </source>
</evidence>
<feature type="region of interest" description="Disordered" evidence="4">
    <location>
        <begin position="1"/>
        <end position="41"/>
    </location>
</feature>
<dbReference type="Proteomes" id="UP000199391">
    <property type="component" value="Unassembled WGS sequence"/>
</dbReference>
<dbReference type="Pfam" id="PF07729">
    <property type="entry name" value="FCD"/>
    <property type="match status" value="1"/>
</dbReference>
<dbReference type="PANTHER" id="PTHR43537">
    <property type="entry name" value="TRANSCRIPTIONAL REGULATOR, GNTR FAMILY"/>
    <property type="match status" value="1"/>
</dbReference>
<feature type="domain" description="HTH gntR-type" evidence="5">
    <location>
        <begin position="41"/>
        <end position="108"/>
    </location>
</feature>
<evidence type="ECO:0000256" key="4">
    <source>
        <dbReference type="SAM" id="MobiDB-lite"/>
    </source>
</evidence>
<dbReference type="InterPro" id="IPR008920">
    <property type="entry name" value="TF_FadR/GntR_C"/>
</dbReference>
<dbReference type="CDD" id="cd07377">
    <property type="entry name" value="WHTH_GntR"/>
    <property type="match status" value="1"/>
</dbReference>
<dbReference type="PANTHER" id="PTHR43537:SF5">
    <property type="entry name" value="UXU OPERON TRANSCRIPTIONAL REGULATOR"/>
    <property type="match status" value="1"/>
</dbReference>
<evidence type="ECO:0000256" key="3">
    <source>
        <dbReference type="ARBA" id="ARBA00023163"/>
    </source>
</evidence>
<proteinExistence type="predicted"/>
<dbReference type="STRING" id="1035707.SAMN05216552_101954"/>
<dbReference type="GO" id="GO:0003700">
    <property type="term" value="F:DNA-binding transcription factor activity"/>
    <property type="evidence" value="ECO:0007669"/>
    <property type="project" value="InterPro"/>
</dbReference>
<evidence type="ECO:0000256" key="2">
    <source>
        <dbReference type="ARBA" id="ARBA00023125"/>
    </source>
</evidence>
<dbReference type="OrthoDB" id="5343379at2"/>
<evidence type="ECO:0000313" key="6">
    <source>
        <dbReference type="EMBL" id="SFV00471.1"/>
    </source>
</evidence>
<sequence>MTKAPKPDAHKLANPEPSPEPNPEPAAAEPKAASPKAAGPSPLQLELAERIGKEIRDGSLPVGAHLTEESFGARYGVSRTPVRAALKLLAERNMIEYRANAGYFVNEGGAQVNLDDLSTGSVTVDELYKAIVVDRIREALPESITEKELLSRYPAPRSLMTKTLMRMASEGLIVKRTGHGWQFMPSLGTPRAMGESYRFRMIIECGSFLEPTYKVDPVLLARVKEAHQRLLENLDNPPTSGEFFALNAAFHEMVARFSGNRYILQAMQQQNNLRRLDETAAFYRMLRVQGSCTEHLEIINAIELDDRELAAALMRHHLRIATPKASMI</sequence>
<feature type="compositionally biased region" description="Low complexity" evidence="4">
    <location>
        <begin position="25"/>
        <end position="38"/>
    </location>
</feature>